<gene>
    <name evidence="3" type="primary">dctP</name>
    <name evidence="3" type="ORF">JMJ55_22725</name>
</gene>
<dbReference type="EMBL" id="JAEUXJ010000012">
    <property type="protein sequence ID" value="MBL6458157.1"/>
    <property type="molecule type" value="Genomic_DNA"/>
</dbReference>
<proteinExistence type="predicted"/>
<dbReference type="PIRSF" id="PIRSF039026">
    <property type="entry name" value="SiaP"/>
    <property type="match status" value="1"/>
</dbReference>
<evidence type="ECO:0000313" key="3">
    <source>
        <dbReference type="EMBL" id="MBL6458157.1"/>
    </source>
</evidence>
<name>A0ABS1V947_9PROT</name>
<dbReference type="RefSeq" id="WP_202827896.1">
    <property type="nucleotide sequence ID" value="NZ_JAEUXJ010000012.1"/>
</dbReference>
<dbReference type="PANTHER" id="PTHR33376">
    <property type="match status" value="1"/>
</dbReference>
<dbReference type="Gene3D" id="3.40.190.10">
    <property type="entry name" value="Periplasmic binding protein-like II"/>
    <property type="match status" value="1"/>
</dbReference>
<dbReference type="SUPFAM" id="SSF53850">
    <property type="entry name" value="Periplasmic binding protein-like II"/>
    <property type="match status" value="1"/>
</dbReference>
<feature type="chain" id="PRO_5046266492" evidence="2">
    <location>
        <begin position="19"/>
        <end position="366"/>
    </location>
</feature>
<keyword evidence="4" id="KW-1185">Reference proteome</keyword>
<keyword evidence="1 2" id="KW-0732">Signal</keyword>
<dbReference type="InterPro" id="IPR026289">
    <property type="entry name" value="SBP_TakP-like"/>
</dbReference>
<accession>A0ABS1V947</accession>
<dbReference type="Pfam" id="PF03480">
    <property type="entry name" value="DctP"/>
    <property type="match status" value="1"/>
</dbReference>
<evidence type="ECO:0000256" key="1">
    <source>
        <dbReference type="ARBA" id="ARBA00022729"/>
    </source>
</evidence>
<comment type="caution">
    <text evidence="3">The sequence shown here is derived from an EMBL/GenBank/DDBJ whole genome shotgun (WGS) entry which is preliminary data.</text>
</comment>
<sequence>MQRRFMLAAGATAPLALAAPLAAPAIAQTLPELRWRLTSSFPRSLDITYSTSEYMCRMVGEMTDGRFRITPFAAGEIAPALQAMDAVQSGGVEMAHTGGLFFTGKNSALAFSTTVPFMLNVRQQHAWFFHGGGNEMLNAVYKDFNIHALPCGNTGNQMGGWFRKEIRSAEDLKGLKFRVAGLAGNVMQKVGVVPQQIAPGDIYPALERGTIDGVEYIGPYDDAKLGFNKVARNYYYPGWGEGGAIFHAFVNLQRWQELPPAYRAAIETASTAATTWMLAQYDWKNVDALYRLVAEGVQLRAFPNEVIDTLYRATGEVFAEASAANPQFKALLDSQAAFRDRHYAYHQVSDYAFDSMMIRLRRQQGR</sequence>
<dbReference type="NCBIfam" id="NF037995">
    <property type="entry name" value="TRAP_S1"/>
    <property type="match status" value="1"/>
</dbReference>
<feature type="signal peptide" evidence="2">
    <location>
        <begin position="1"/>
        <end position="18"/>
    </location>
</feature>
<evidence type="ECO:0000313" key="4">
    <source>
        <dbReference type="Proteomes" id="UP000606490"/>
    </source>
</evidence>
<organism evidence="3 4">
    <name type="scientific">Belnapia mucosa</name>
    <dbReference type="NCBI Taxonomy" id="2804532"/>
    <lineage>
        <taxon>Bacteria</taxon>
        <taxon>Pseudomonadati</taxon>
        <taxon>Pseudomonadota</taxon>
        <taxon>Alphaproteobacteria</taxon>
        <taxon>Acetobacterales</taxon>
        <taxon>Roseomonadaceae</taxon>
        <taxon>Belnapia</taxon>
    </lineage>
</organism>
<dbReference type="Proteomes" id="UP000606490">
    <property type="component" value="Unassembled WGS sequence"/>
</dbReference>
<dbReference type="InterPro" id="IPR018389">
    <property type="entry name" value="DctP_fam"/>
</dbReference>
<dbReference type="InterPro" id="IPR038404">
    <property type="entry name" value="TRAP_DctP_sf"/>
</dbReference>
<evidence type="ECO:0000256" key="2">
    <source>
        <dbReference type="SAM" id="SignalP"/>
    </source>
</evidence>
<dbReference type="PANTHER" id="PTHR33376:SF5">
    <property type="entry name" value="EXTRACYTOPLASMIC SOLUTE RECEPTOR PROTEIN"/>
    <property type="match status" value="1"/>
</dbReference>
<reference evidence="3 4" key="1">
    <citation type="submission" date="2021-01" db="EMBL/GenBank/DDBJ databases">
        <title>Belnapia mucosa sp. nov. and Belnapia arida sp. nov., isolated from the Tabernas Desert (Almeria, Spain).</title>
        <authorList>
            <person name="Molina-Menor E."/>
            <person name="Vidal-Verdu A."/>
            <person name="Calonge A."/>
            <person name="Satari L."/>
            <person name="Pereto Magraner J."/>
            <person name="Porcar Miralles M."/>
        </authorList>
    </citation>
    <scope>NUCLEOTIDE SEQUENCE [LARGE SCALE GENOMIC DNA]</scope>
    <source>
        <strain evidence="3 4">T6</strain>
    </source>
</reference>
<dbReference type="Gene3D" id="3.40.190.170">
    <property type="entry name" value="Bacterial extracellular solute-binding protein, family 7"/>
    <property type="match status" value="1"/>
</dbReference>
<protein>
    <submittedName>
        <fullName evidence="3">TRAP transporter substrate-binding protein DctP</fullName>
    </submittedName>
</protein>